<dbReference type="InterPro" id="IPR009045">
    <property type="entry name" value="Zn_M74/Hedgehog-like"/>
</dbReference>
<reference evidence="2" key="2">
    <citation type="submission" date="2021-04" db="EMBL/GenBank/DDBJ databases">
        <authorList>
            <person name="Gilroy R."/>
        </authorList>
    </citation>
    <scope>NUCLEOTIDE SEQUENCE</scope>
    <source>
        <strain evidence="2">ChiSjej1B19-8411</strain>
    </source>
</reference>
<sequence length="179" mass="19929">MYPYTILVNRENPLSSHFIPKPLVSASFPFDAPAGAEKRLMEASACEAAEELFADCAAQGFCLYGVSAYRPYTRQKELYLSCHDGTVAPPGTSEHQTGLALDVSCPAVGLQLTEAFADTPEGKWLNRCAPLYGFVLRYPKGKEKITGYPWEPWHIRYVTKALSLYLSLTGMSLEEYYLL</sequence>
<feature type="domain" description="D-alanyl-D-alanine carboxypeptidase-like core" evidence="1">
    <location>
        <begin position="40"/>
        <end position="159"/>
    </location>
</feature>
<dbReference type="GO" id="GO:0008233">
    <property type="term" value="F:peptidase activity"/>
    <property type="evidence" value="ECO:0007669"/>
    <property type="project" value="InterPro"/>
</dbReference>
<accession>A0A9D1WHS3</accession>
<proteinExistence type="predicted"/>
<dbReference type="PANTHER" id="PTHR34385:SF1">
    <property type="entry name" value="PEPTIDOGLYCAN L-ALANYL-D-GLUTAMATE ENDOPEPTIDASE CWLK"/>
    <property type="match status" value="1"/>
</dbReference>
<dbReference type="AlphaFoldDB" id="A0A9D1WHS3"/>
<gene>
    <name evidence="2" type="ORF">IAA45_06150</name>
</gene>
<evidence type="ECO:0000259" key="1">
    <source>
        <dbReference type="Pfam" id="PF02557"/>
    </source>
</evidence>
<protein>
    <submittedName>
        <fullName evidence="2">M15 family metallopeptidase</fullName>
    </submittedName>
</protein>
<evidence type="ECO:0000313" key="2">
    <source>
        <dbReference type="EMBL" id="HIX59283.1"/>
    </source>
</evidence>
<comment type="caution">
    <text evidence="2">The sequence shown here is derived from an EMBL/GenBank/DDBJ whole genome shotgun (WGS) entry which is preliminary data.</text>
</comment>
<dbReference type="Proteomes" id="UP000886817">
    <property type="component" value="Unassembled WGS sequence"/>
</dbReference>
<dbReference type="InterPro" id="IPR058193">
    <property type="entry name" value="VanY/YodJ_core_dom"/>
</dbReference>
<dbReference type="Pfam" id="PF02557">
    <property type="entry name" value="VanY"/>
    <property type="match status" value="1"/>
</dbReference>
<dbReference type="SUPFAM" id="SSF55166">
    <property type="entry name" value="Hedgehog/DD-peptidase"/>
    <property type="match status" value="1"/>
</dbReference>
<dbReference type="GO" id="GO:0006508">
    <property type="term" value="P:proteolysis"/>
    <property type="evidence" value="ECO:0007669"/>
    <property type="project" value="InterPro"/>
</dbReference>
<evidence type="ECO:0000313" key="3">
    <source>
        <dbReference type="Proteomes" id="UP000886817"/>
    </source>
</evidence>
<name>A0A9D1WHS3_9FIRM</name>
<dbReference type="EMBL" id="DXEX01000135">
    <property type="protein sequence ID" value="HIX59283.1"/>
    <property type="molecule type" value="Genomic_DNA"/>
</dbReference>
<dbReference type="Gene3D" id="3.30.1380.10">
    <property type="match status" value="1"/>
</dbReference>
<reference evidence="2" key="1">
    <citation type="journal article" date="2021" name="PeerJ">
        <title>Extensive microbial diversity within the chicken gut microbiome revealed by metagenomics and culture.</title>
        <authorList>
            <person name="Gilroy R."/>
            <person name="Ravi A."/>
            <person name="Getino M."/>
            <person name="Pursley I."/>
            <person name="Horton D.L."/>
            <person name="Alikhan N.F."/>
            <person name="Baker D."/>
            <person name="Gharbi K."/>
            <person name="Hall N."/>
            <person name="Watson M."/>
            <person name="Adriaenssens E.M."/>
            <person name="Foster-Nyarko E."/>
            <person name="Jarju S."/>
            <person name="Secka A."/>
            <person name="Antonio M."/>
            <person name="Oren A."/>
            <person name="Chaudhuri R.R."/>
            <person name="La Ragione R."/>
            <person name="Hildebrand F."/>
            <person name="Pallen M.J."/>
        </authorList>
    </citation>
    <scope>NUCLEOTIDE SEQUENCE</scope>
    <source>
        <strain evidence="2">ChiSjej1B19-8411</strain>
    </source>
</reference>
<dbReference type="InterPro" id="IPR003709">
    <property type="entry name" value="VanY-like_core_dom"/>
</dbReference>
<organism evidence="2 3">
    <name type="scientific">Candidatus Blautia gallistercoris</name>
    <dbReference type="NCBI Taxonomy" id="2838490"/>
    <lineage>
        <taxon>Bacteria</taxon>
        <taxon>Bacillati</taxon>
        <taxon>Bacillota</taxon>
        <taxon>Clostridia</taxon>
        <taxon>Lachnospirales</taxon>
        <taxon>Lachnospiraceae</taxon>
        <taxon>Blautia</taxon>
    </lineage>
</organism>
<dbReference type="InterPro" id="IPR052179">
    <property type="entry name" value="DD-CPase-like"/>
</dbReference>
<dbReference type="CDD" id="cd14852">
    <property type="entry name" value="LD-carboxypeptidase"/>
    <property type="match status" value="1"/>
</dbReference>
<dbReference type="PANTHER" id="PTHR34385">
    <property type="entry name" value="D-ALANYL-D-ALANINE CARBOXYPEPTIDASE"/>
    <property type="match status" value="1"/>
</dbReference>